<evidence type="ECO:0000256" key="1">
    <source>
        <dbReference type="ARBA" id="ARBA00006499"/>
    </source>
</evidence>
<dbReference type="Proteomes" id="UP000191144">
    <property type="component" value="Chromosome G"/>
</dbReference>
<evidence type="ECO:0000313" key="11">
    <source>
        <dbReference type="EMBL" id="SCV00111.1"/>
    </source>
</evidence>
<keyword evidence="4" id="KW-0719">Serine esterase</keyword>
<evidence type="ECO:0000256" key="6">
    <source>
        <dbReference type="ARBA" id="ARBA00022832"/>
    </source>
</evidence>
<dbReference type="GO" id="GO:0008474">
    <property type="term" value="F:palmitoyl-(protein) hydrolase activity"/>
    <property type="evidence" value="ECO:0007669"/>
    <property type="project" value="UniProtKB-EC"/>
</dbReference>
<dbReference type="OrthoDB" id="2418081at2759"/>
<keyword evidence="5" id="KW-0378">Hydrolase</keyword>
<dbReference type="InterPro" id="IPR050565">
    <property type="entry name" value="LYPA1-2/EST-like"/>
</dbReference>
<reference evidence="12" key="1">
    <citation type="submission" date="2016-03" db="EMBL/GenBank/DDBJ databases">
        <authorList>
            <person name="Devillers Hugo."/>
        </authorList>
    </citation>
    <scope>NUCLEOTIDE SEQUENCE [LARGE SCALE GENOMIC DNA]</scope>
</reference>
<dbReference type="PANTHER" id="PTHR10655:SF17">
    <property type="entry name" value="LYSOPHOSPHOLIPASE-LIKE PROTEIN 1"/>
    <property type="match status" value="1"/>
</dbReference>
<evidence type="ECO:0000256" key="3">
    <source>
        <dbReference type="ARBA" id="ARBA00014923"/>
    </source>
</evidence>
<keyword evidence="6" id="KW-0276">Fatty acid metabolism</keyword>
<keyword evidence="6" id="KW-0443">Lipid metabolism</keyword>
<evidence type="ECO:0000256" key="8">
    <source>
        <dbReference type="ARBA" id="ARBA00031195"/>
    </source>
</evidence>
<comment type="similarity">
    <text evidence="1">Belongs to the AB hydrolase superfamily. AB hydrolase 2 family.</text>
</comment>
<evidence type="ECO:0000256" key="5">
    <source>
        <dbReference type="ARBA" id="ARBA00022801"/>
    </source>
</evidence>
<dbReference type="PANTHER" id="PTHR10655">
    <property type="entry name" value="LYSOPHOSPHOLIPASE-RELATED"/>
    <property type="match status" value="1"/>
</dbReference>
<accession>A0A1G4K804</accession>
<dbReference type="InterPro" id="IPR003140">
    <property type="entry name" value="PLipase/COase/thioEstase"/>
</dbReference>
<dbReference type="Pfam" id="PF02230">
    <property type="entry name" value="Abhydrolase_2"/>
    <property type="match status" value="1"/>
</dbReference>
<dbReference type="InterPro" id="IPR029058">
    <property type="entry name" value="AB_hydrolase_fold"/>
</dbReference>
<dbReference type="GO" id="GO:0006631">
    <property type="term" value="P:fatty acid metabolic process"/>
    <property type="evidence" value="ECO:0007669"/>
    <property type="project" value="UniProtKB-KW"/>
</dbReference>
<proteinExistence type="inferred from homology"/>
<dbReference type="Gene3D" id="3.40.50.1820">
    <property type="entry name" value="alpha/beta hydrolase"/>
    <property type="match status" value="1"/>
</dbReference>
<keyword evidence="12" id="KW-1185">Reference proteome</keyword>
<evidence type="ECO:0000256" key="9">
    <source>
        <dbReference type="ARBA" id="ARBA00047337"/>
    </source>
</evidence>
<evidence type="ECO:0000259" key="10">
    <source>
        <dbReference type="Pfam" id="PF02230"/>
    </source>
</evidence>
<evidence type="ECO:0000313" key="12">
    <source>
        <dbReference type="Proteomes" id="UP000191144"/>
    </source>
</evidence>
<sequence>MASLSAIRVAARCQPAKQALIFLHGLGDSGSGWSFFAEFLQRDPAFQHTNFVFPNAPVLNITCNGNYPMPAWFDIREWEEIQSRPDVDGFMKSLDVVRRLVDEQVQNGIAPENVVVGGFSQGASLALASAVTLPTKIGAFVALSGFSIINNKLLEIQNSVNVDTPIFHGHGSADPVISLAMGQSAHRFYTERCGHSRYTMKVYPGMEHSTSPEEIADLVNFLRSSLNLGQ</sequence>
<dbReference type="SUPFAM" id="SSF53474">
    <property type="entry name" value="alpha/beta-Hydrolases"/>
    <property type="match status" value="1"/>
</dbReference>
<comment type="function">
    <text evidence="7">Hydrolyzes fatty acids from S-acylated cysteine residues in proteins with a strong preference for palmitoylated G-alpha proteins over other acyl substrates. Mediates the deacylation of G-alpha proteins such as GPA1 in vivo, but has weak or no activity toward palmitoylated Ras proteins. Has weak lysophospholipase activity in vitro; however such activity may not exist in vivo.</text>
</comment>
<evidence type="ECO:0000256" key="7">
    <source>
        <dbReference type="ARBA" id="ARBA00029392"/>
    </source>
</evidence>
<name>A0A1G4K804_9SACH</name>
<comment type="catalytic activity">
    <reaction evidence="9">
        <text>S-hexadecanoyl-L-cysteinyl-[protein] + H2O = L-cysteinyl-[protein] + hexadecanoate + H(+)</text>
        <dbReference type="Rhea" id="RHEA:19233"/>
        <dbReference type="Rhea" id="RHEA-COMP:10131"/>
        <dbReference type="Rhea" id="RHEA-COMP:11032"/>
        <dbReference type="ChEBI" id="CHEBI:7896"/>
        <dbReference type="ChEBI" id="CHEBI:15377"/>
        <dbReference type="ChEBI" id="CHEBI:15378"/>
        <dbReference type="ChEBI" id="CHEBI:29950"/>
        <dbReference type="ChEBI" id="CHEBI:74151"/>
        <dbReference type="EC" id="3.1.2.22"/>
    </reaction>
</comment>
<dbReference type="EMBL" id="LT598484">
    <property type="protein sequence ID" value="SCV00111.1"/>
    <property type="molecule type" value="Genomic_DNA"/>
</dbReference>
<gene>
    <name evidence="11" type="ORF">LAME_0G07580G</name>
</gene>
<evidence type="ECO:0000256" key="4">
    <source>
        <dbReference type="ARBA" id="ARBA00022487"/>
    </source>
</evidence>
<organism evidence="11 12">
    <name type="scientific">Lachancea meyersii CBS 8951</name>
    <dbReference type="NCBI Taxonomy" id="1266667"/>
    <lineage>
        <taxon>Eukaryota</taxon>
        <taxon>Fungi</taxon>
        <taxon>Dikarya</taxon>
        <taxon>Ascomycota</taxon>
        <taxon>Saccharomycotina</taxon>
        <taxon>Saccharomycetes</taxon>
        <taxon>Saccharomycetales</taxon>
        <taxon>Saccharomycetaceae</taxon>
        <taxon>Lachancea</taxon>
    </lineage>
</organism>
<dbReference type="EC" id="3.1.2.22" evidence="2"/>
<protein>
    <recommendedName>
        <fullName evidence="3">Acyl-protein thioesterase 1</fullName>
        <ecNumber evidence="2">3.1.2.22</ecNumber>
    </recommendedName>
    <alternativeName>
        <fullName evidence="8">Palmitoyl-protein hydrolase</fullName>
    </alternativeName>
</protein>
<evidence type="ECO:0000256" key="2">
    <source>
        <dbReference type="ARBA" id="ARBA00012423"/>
    </source>
</evidence>
<feature type="domain" description="Phospholipase/carboxylesterase/thioesterase" evidence="10">
    <location>
        <begin position="8"/>
        <end position="224"/>
    </location>
</feature>
<dbReference type="GO" id="GO:0052689">
    <property type="term" value="F:carboxylic ester hydrolase activity"/>
    <property type="evidence" value="ECO:0007669"/>
    <property type="project" value="UniProtKB-KW"/>
</dbReference>
<dbReference type="AlphaFoldDB" id="A0A1G4K804"/>
<dbReference type="GO" id="GO:0005737">
    <property type="term" value="C:cytoplasm"/>
    <property type="evidence" value="ECO:0007669"/>
    <property type="project" value="TreeGrafter"/>
</dbReference>